<dbReference type="RefSeq" id="WP_007017406.1">
    <property type="nucleotide sequence ID" value="NZ_CH724113.1"/>
</dbReference>
<protein>
    <submittedName>
        <fullName evidence="2">Putative iron-regulated membrane protein</fullName>
    </submittedName>
</protein>
<accession>Q1N1A9</accession>
<dbReference type="Proteomes" id="UP000004263">
    <property type="component" value="Unassembled WGS sequence"/>
</dbReference>
<feature type="transmembrane region" description="Helical" evidence="1">
    <location>
        <begin position="12"/>
        <end position="32"/>
    </location>
</feature>
<dbReference type="InterPro" id="IPR005625">
    <property type="entry name" value="PepSY-ass_TM"/>
</dbReference>
<feature type="transmembrane region" description="Helical" evidence="1">
    <location>
        <begin position="140"/>
        <end position="160"/>
    </location>
</feature>
<evidence type="ECO:0000256" key="1">
    <source>
        <dbReference type="SAM" id="Phobius"/>
    </source>
</evidence>
<dbReference type="PANTHER" id="PTHR34219">
    <property type="entry name" value="IRON-REGULATED INNER MEMBRANE PROTEIN-RELATED"/>
    <property type="match status" value="1"/>
</dbReference>
<dbReference type="AlphaFoldDB" id="Q1N1A9"/>
<organism evidence="2 3">
    <name type="scientific">Bermanella marisrubri</name>
    <dbReference type="NCBI Taxonomy" id="207949"/>
    <lineage>
        <taxon>Bacteria</taxon>
        <taxon>Pseudomonadati</taxon>
        <taxon>Pseudomonadota</taxon>
        <taxon>Gammaproteobacteria</taxon>
        <taxon>Oceanospirillales</taxon>
        <taxon>Oceanospirillaceae</taxon>
        <taxon>Bermanella</taxon>
    </lineage>
</organism>
<dbReference type="Pfam" id="PF03929">
    <property type="entry name" value="PepSY_TM"/>
    <property type="match status" value="1"/>
</dbReference>
<comment type="caution">
    <text evidence="2">The sequence shown here is derived from an EMBL/GenBank/DDBJ whole genome shotgun (WGS) entry which is preliminary data.</text>
</comment>
<feature type="transmembrane region" description="Helical" evidence="1">
    <location>
        <begin position="187"/>
        <end position="206"/>
    </location>
</feature>
<name>Q1N1A9_9GAMM</name>
<keyword evidence="1" id="KW-0812">Transmembrane</keyword>
<dbReference type="HOGENOM" id="CLU_031962_4_1_6"/>
<evidence type="ECO:0000313" key="2">
    <source>
        <dbReference type="EMBL" id="EAT11942.1"/>
    </source>
</evidence>
<sequence>MKKKLFKWHSYAGLIAFLPILLLCLTGSFIVFKYEIDTLIRDEVVSVPVIENQQRLSQDVLLDTIGEKFQDHEVVGWVLFQDSERSDVVYIMPRGTSDWYHIYVNGYTGDVLSQPAQSTDNLTDWMVEFHASFLLHETGLIIASIFSVVLVFLGISGLILHKRFWKNLFKLRTGAKRILYYSDLHKLFGAWFSPILLVLGFTGAYWNVSHLLHDLEHHLEDDHFVMSEKMYGRDLSIDKLLAEASSHVSGFEATYISFPHEPGDELSLYGDVPGDSFLTSQYANVVTYDRMTGEYLSSYDIRNAPLWHVIVDSFRKLHFGTFAGTTSRVIWLLAGLAPLILTFSGLYIWWKRRAIRQRKKLKNQTLKQDSLIVESKQKEA</sequence>
<dbReference type="EMBL" id="AAQH01000011">
    <property type="protein sequence ID" value="EAT11942.1"/>
    <property type="molecule type" value="Genomic_DNA"/>
</dbReference>
<feature type="transmembrane region" description="Helical" evidence="1">
    <location>
        <begin position="329"/>
        <end position="350"/>
    </location>
</feature>
<proteinExistence type="predicted"/>
<keyword evidence="3" id="KW-1185">Reference proteome</keyword>
<keyword evidence="1" id="KW-1133">Transmembrane helix</keyword>
<reference evidence="2 3" key="1">
    <citation type="submission" date="2006-03" db="EMBL/GenBank/DDBJ databases">
        <authorList>
            <person name="Pinhassi J."/>
            <person name="Pedros-Alio C."/>
            <person name="Ferriera S."/>
            <person name="Johnson J."/>
            <person name="Kravitz S."/>
            <person name="Halpern A."/>
            <person name="Remington K."/>
            <person name="Beeson K."/>
            <person name="Tran B."/>
            <person name="Rogers Y.-H."/>
            <person name="Friedman R."/>
            <person name="Venter J.C."/>
        </authorList>
    </citation>
    <scope>NUCLEOTIDE SEQUENCE [LARGE SCALE GENOMIC DNA]</scope>
    <source>
        <strain evidence="2 3">RED65</strain>
    </source>
</reference>
<gene>
    <name evidence="2" type="ORF">RED65_11395</name>
</gene>
<evidence type="ECO:0000313" key="3">
    <source>
        <dbReference type="Proteomes" id="UP000004263"/>
    </source>
</evidence>
<dbReference type="PANTHER" id="PTHR34219:SF8">
    <property type="entry name" value="PEPSY DOMAIN-CONTAINING PROTEIN"/>
    <property type="match status" value="1"/>
</dbReference>
<keyword evidence="1" id="KW-0472">Membrane</keyword>
<dbReference type="STRING" id="207949.RED65_11395"/>